<dbReference type="PANTHER" id="PTHR21163:SF0">
    <property type="entry name" value="GH08205P-RELATED"/>
    <property type="match status" value="1"/>
</dbReference>
<protein>
    <recommendedName>
        <fullName evidence="5">Protein G12</fullName>
    </recommendedName>
</protein>
<evidence type="ECO:0000313" key="3">
    <source>
        <dbReference type="Proteomes" id="UP000001819"/>
    </source>
</evidence>
<dbReference type="PANTHER" id="PTHR21163">
    <property type="entry name" value="PROTEIN G12"/>
    <property type="match status" value="1"/>
</dbReference>
<dbReference type="FunCoup" id="A0A6I8UUD1">
    <property type="interactions" value="1"/>
</dbReference>
<dbReference type="KEGG" id="dpo:4804471"/>
<evidence type="ECO:0000256" key="1">
    <source>
        <dbReference type="SAM" id="MobiDB-lite"/>
    </source>
</evidence>
<keyword evidence="3" id="KW-1185">Reference proteome</keyword>
<feature type="region of interest" description="Disordered" evidence="1">
    <location>
        <begin position="32"/>
        <end position="53"/>
    </location>
</feature>
<gene>
    <name evidence="4" type="primary">LOC4804471</name>
</gene>
<dbReference type="InParanoid" id="A0A6I8UUD1"/>
<keyword evidence="2" id="KW-0732">Signal</keyword>
<organism evidence="3 4">
    <name type="scientific">Drosophila pseudoobscura pseudoobscura</name>
    <name type="common">Fruit fly</name>
    <dbReference type="NCBI Taxonomy" id="46245"/>
    <lineage>
        <taxon>Eukaryota</taxon>
        <taxon>Metazoa</taxon>
        <taxon>Ecdysozoa</taxon>
        <taxon>Arthropoda</taxon>
        <taxon>Hexapoda</taxon>
        <taxon>Insecta</taxon>
        <taxon>Pterygota</taxon>
        <taxon>Neoptera</taxon>
        <taxon>Endopterygota</taxon>
        <taxon>Diptera</taxon>
        <taxon>Brachycera</taxon>
        <taxon>Muscomorpha</taxon>
        <taxon>Ephydroidea</taxon>
        <taxon>Drosophilidae</taxon>
        <taxon>Drosophila</taxon>
        <taxon>Sophophora</taxon>
    </lineage>
</organism>
<name>A0A6I8UUD1_DROPS</name>
<reference evidence="3" key="1">
    <citation type="submission" date="2024-06" db="UniProtKB">
        <authorList>
            <consortium name="RefSeq"/>
        </authorList>
    </citation>
    <scope>NUCLEOTIDE SEQUENCE [LARGE SCALE GENOMIC DNA]</scope>
    <source>
        <strain evidence="3">MV2-25</strain>
    </source>
</reference>
<reference evidence="4" key="2">
    <citation type="submission" date="2025-08" db="UniProtKB">
        <authorList>
            <consortium name="RefSeq"/>
        </authorList>
    </citation>
    <scope>IDENTIFICATION</scope>
    <source>
        <strain evidence="4">MV-25-SWS-2005</strain>
        <tissue evidence="4">Whole body</tissue>
    </source>
</reference>
<accession>A0A6I8UUD1</accession>
<dbReference type="Pfam" id="PF06757">
    <property type="entry name" value="Ins_allergen_rp"/>
    <property type="match status" value="1"/>
</dbReference>
<dbReference type="RefSeq" id="XP_001361029.2">
    <property type="nucleotide sequence ID" value="XM_001360992.4"/>
</dbReference>
<dbReference type="Proteomes" id="UP000001819">
    <property type="component" value="Chromosome 3"/>
</dbReference>
<dbReference type="AlphaFoldDB" id="A0A6I8UUD1"/>
<dbReference type="PROSITE" id="PS51257">
    <property type="entry name" value="PROKAR_LIPOPROTEIN"/>
    <property type="match status" value="1"/>
</dbReference>
<proteinExistence type="predicted"/>
<evidence type="ECO:0008006" key="5">
    <source>
        <dbReference type="Google" id="ProtNLM"/>
    </source>
</evidence>
<evidence type="ECO:0000256" key="2">
    <source>
        <dbReference type="SAM" id="SignalP"/>
    </source>
</evidence>
<feature type="signal peptide" evidence="2">
    <location>
        <begin position="1"/>
        <end position="25"/>
    </location>
</feature>
<dbReference type="InterPro" id="IPR010629">
    <property type="entry name" value="Ins_allergen"/>
</dbReference>
<sequence length="245" mass="27256">MMIMNIKTLTLFCVVLAVFACHTFAQSNARNDSEYCPPDGGNGSDSGPDFNDDKDGQDDRLCAAFQDVRGLIDHEALVALIDTHSQCDAKFRKAIRFFNTPGFEEVALLLQESEAYQTALEELQIAGVNTTDIELILDIFACIALPVPQAEKSCDCSKVKKKNNSFIADLLALMPKSDVHGYSVDAQSKNSNFALFSRTVTSTEFQDTLRANIKKHDVARALKILRRNGWDILELLRAMITILTW</sequence>
<dbReference type="Bgee" id="FBgn0077773">
    <property type="expression patterns" value="Expressed in adult organism"/>
</dbReference>
<evidence type="ECO:0000313" key="4">
    <source>
        <dbReference type="RefSeq" id="XP_001361029.2"/>
    </source>
</evidence>
<dbReference type="GeneID" id="4804471"/>
<feature type="chain" id="PRO_5026088342" description="Protein G12" evidence="2">
    <location>
        <begin position="26"/>
        <end position="245"/>
    </location>
</feature>